<name>A0ABW0F012_9HYPH</name>
<protein>
    <submittedName>
        <fullName evidence="1">Uncharacterized protein</fullName>
    </submittedName>
</protein>
<accession>A0ABW0F012</accession>
<organism evidence="1 2">
    <name type="scientific">Bosea minatitlanensis</name>
    <dbReference type="NCBI Taxonomy" id="128782"/>
    <lineage>
        <taxon>Bacteria</taxon>
        <taxon>Pseudomonadati</taxon>
        <taxon>Pseudomonadota</taxon>
        <taxon>Alphaproteobacteria</taxon>
        <taxon>Hyphomicrobiales</taxon>
        <taxon>Boseaceae</taxon>
        <taxon>Bosea</taxon>
    </lineage>
</organism>
<sequence>MKRLAGIVRQFVLWLGIAIGPMLPAAAPGLAAGGGSTPGAGRASAFVQPVLPADFCAVVPGAGAMQGELWRRTVPPPERGATLRFLAVDCASLHRLEAGHLARPAAMLTIFDLQPDPRLPPAPEAALEALEKRFGAPELAAKAPVLGRDEQAVYLQQGDWSAQAAPGPRGVSAFAFRGAGPFVVNIFHFAKPPAVTAVREQVEGVVRSVIEGSR</sequence>
<evidence type="ECO:0000313" key="2">
    <source>
        <dbReference type="Proteomes" id="UP001595976"/>
    </source>
</evidence>
<gene>
    <name evidence="1" type="ORF">ACFPK2_00910</name>
</gene>
<dbReference type="EMBL" id="JBHSLI010000001">
    <property type="protein sequence ID" value="MFC5291546.1"/>
    <property type="molecule type" value="Genomic_DNA"/>
</dbReference>
<comment type="caution">
    <text evidence="1">The sequence shown here is derived from an EMBL/GenBank/DDBJ whole genome shotgun (WGS) entry which is preliminary data.</text>
</comment>
<dbReference type="RefSeq" id="WP_158443372.1">
    <property type="nucleotide sequence ID" value="NZ_JAOAOS010000012.1"/>
</dbReference>
<keyword evidence="2" id="KW-1185">Reference proteome</keyword>
<dbReference type="Proteomes" id="UP001595976">
    <property type="component" value="Unassembled WGS sequence"/>
</dbReference>
<evidence type="ECO:0000313" key="1">
    <source>
        <dbReference type="EMBL" id="MFC5291546.1"/>
    </source>
</evidence>
<proteinExistence type="predicted"/>
<reference evidence="2" key="1">
    <citation type="journal article" date="2019" name="Int. J. Syst. Evol. Microbiol.">
        <title>The Global Catalogue of Microorganisms (GCM) 10K type strain sequencing project: providing services to taxonomists for standard genome sequencing and annotation.</title>
        <authorList>
            <consortium name="The Broad Institute Genomics Platform"/>
            <consortium name="The Broad Institute Genome Sequencing Center for Infectious Disease"/>
            <person name="Wu L."/>
            <person name="Ma J."/>
        </authorList>
    </citation>
    <scope>NUCLEOTIDE SEQUENCE [LARGE SCALE GENOMIC DNA]</scope>
    <source>
        <strain evidence="2">CGMCC 1.15643</strain>
    </source>
</reference>